<evidence type="ECO:0000256" key="12">
    <source>
        <dbReference type="ARBA" id="ARBA00074309"/>
    </source>
</evidence>
<evidence type="ECO:0000313" key="17">
    <source>
        <dbReference type="Proteomes" id="UP001212411"/>
    </source>
</evidence>
<dbReference type="RefSeq" id="XP_056035061.1">
    <property type="nucleotide sequence ID" value="XM_056181008.1"/>
</dbReference>
<dbReference type="Proteomes" id="UP001212411">
    <property type="component" value="Chromosome 1"/>
</dbReference>
<feature type="compositionally biased region" description="Polar residues" evidence="14">
    <location>
        <begin position="20"/>
        <end position="31"/>
    </location>
</feature>
<keyword evidence="8" id="KW-0809">Transit peptide</keyword>
<dbReference type="SMART" id="SM00978">
    <property type="entry name" value="Tim44"/>
    <property type="match status" value="1"/>
</dbReference>
<evidence type="ECO:0000256" key="13">
    <source>
        <dbReference type="PIRNR" id="PIRNR037871"/>
    </source>
</evidence>
<evidence type="ECO:0000256" key="9">
    <source>
        <dbReference type="ARBA" id="ARBA00023010"/>
    </source>
</evidence>
<comment type="subcellular location">
    <subcellularLocation>
        <location evidence="1">Mitochondrion inner membrane</location>
        <topology evidence="1">Peripheral membrane protein</topology>
    </subcellularLocation>
</comment>
<dbReference type="EMBL" id="CP115611">
    <property type="protein sequence ID" value="WBW70818.1"/>
    <property type="molecule type" value="Genomic_DNA"/>
</dbReference>
<keyword evidence="9 13" id="KW-0811">Translocation</keyword>
<dbReference type="PANTHER" id="PTHR10721:SF1">
    <property type="entry name" value="MITOCHONDRIAL IMPORT INNER MEMBRANE TRANSLOCASE SUBUNIT TIM44"/>
    <property type="match status" value="1"/>
</dbReference>
<evidence type="ECO:0000256" key="7">
    <source>
        <dbReference type="ARBA" id="ARBA00022927"/>
    </source>
</evidence>
<evidence type="ECO:0000256" key="5">
    <source>
        <dbReference type="ARBA" id="ARBA00022792"/>
    </source>
</evidence>
<dbReference type="InterPro" id="IPR039544">
    <property type="entry name" value="Tim44-like"/>
</dbReference>
<evidence type="ECO:0000256" key="10">
    <source>
        <dbReference type="ARBA" id="ARBA00023128"/>
    </source>
</evidence>
<dbReference type="InterPro" id="IPR007379">
    <property type="entry name" value="Tim44-like_dom"/>
</dbReference>
<feature type="domain" description="Tim44-like" evidence="15">
    <location>
        <begin position="262"/>
        <end position="416"/>
    </location>
</feature>
<dbReference type="PANTHER" id="PTHR10721">
    <property type="entry name" value="MITOCHONDRIAL IMPORT INNER MEMBRANE TRANSLOCASE SUBUNIT TIM44"/>
    <property type="match status" value="1"/>
</dbReference>
<keyword evidence="7 13" id="KW-0653">Protein transport</keyword>
<dbReference type="GO" id="GO:0051087">
    <property type="term" value="F:protein-folding chaperone binding"/>
    <property type="evidence" value="ECO:0007669"/>
    <property type="project" value="InterPro"/>
</dbReference>
<evidence type="ECO:0000256" key="2">
    <source>
        <dbReference type="ARBA" id="ARBA00009597"/>
    </source>
</evidence>
<evidence type="ECO:0000313" key="16">
    <source>
        <dbReference type="EMBL" id="WBW70818.1"/>
    </source>
</evidence>
<keyword evidence="10 13" id="KW-0496">Mitochondrion</keyword>
<dbReference type="KEGG" id="som:SOMG_02216"/>
<accession>A0AAF0ATW7</accession>
<gene>
    <name evidence="16" type="primary">tim44</name>
    <name evidence="16" type="ORF">SOMG_02216</name>
</gene>
<dbReference type="FunFam" id="3.10.450.240:FF:000002">
    <property type="entry name" value="Mitochondrial import inner membrane translocase subunit TIM44"/>
    <property type="match status" value="1"/>
</dbReference>
<keyword evidence="6" id="KW-0067">ATP-binding</keyword>
<dbReference type="AlphaFoldDB" id="A0AAF0ATW7"/>
<sequence length="423" mass="48021">MIVSRRMLRGRYGPKLLERSLQTSASNRNPGPQSPMKVFMDTFRSELKKSQDFQNSVKALQDSSGNLGESDAFKRARDAYDKARQGTSVASKSMGKAGSALGTGAHKAWESAPMRFSRKVIAGTTDSVTSGVDKATQPVRKTALYKTVKNTMSDGSTSSRYGFYADKEQRKKLREEFEKKTHMFGRPAKIQPNDDVQSVVVHANPSWKNKVDQITSESKVVRKLQEFRRIYEESEHPIISSIRDLADSISGTWSRMFSETEASQVMTRFKEIDPAFNLEQFLQYLREYVVPEVTEAYVKGDKEVLRAWFSEAPFSVYETTTKEYAKHGIVSVGRILDIRGVDIMSQRLLQPSNVPVLIVTFRTQEVHMFKNALSGEMVAGREDRIQQCTYAAVLTRIEEDMENKETRGWCIVDFARARAVDYF</sequence>
<dbReference type="Pfam" id="PF04280">
    <property type="entry name" value="Tim44"/>
    <property type="match status" value="1"/>
</dbReference>
<evidence type="ECO:0000256" key="4">
    <source>
        <dbReference type="ARBA" id="ARBA00022741"/>
    </source>
</evidence>
<dbReference type="InterPro" id="IPR017303">
    <property type="entry name" value="Tim44"/>
</dbReference>
<name>A0AAF0ATW7_9SCHI</name>
<evidence type="ECO:0000259" key="15">
    <source>
        <dbReference type="SMART" id="SM00978"/>
    </source>
</evidence>
<evidence type="ECO:0000256" key="14">
    <source>
        <dbReference type="SAM" id="MobiDB-lite"/>
    </source>
</evidence>
<reference evidence="16 17" key="1">
    <citation type="journal article" date="2023" name="G3 (Bethesda)">
        <title>A high-quality reference genome for the fission yeast Schizosaccharomyces osmophilus.</title>
        <authorList>
            <person name="Jia G.S."/>
            <person name="Zhang W.C."/>
            <person name="Liang Y."/>
            <person name="Liu X.H."/>
            <person name="Rhind N."/>
            <person name="Pidoux A."/>
            <person name="Brysch-Herzberg M."/>
            <person name="Du L.L."/>
        </authorList>
    </citation>
    <scope>NUCLEOTIDE SEQUENCE [LARGE SCALE GENOMIC DNA]</scope>
    <source>
        <strain evidence="16 17">CBS 15793</strain>
    </source>
</reference>
<dbReference type="GO" id="GO:0030150">
    <property type="term" value="P:protein import into mitochondrial matrix"/>
    <property type="evidence" value="ECO:0007669"/>
    <property type="project" value="InterPro"/>
</dbReference>
<proteinExistence type="inferred from homology"/>
<keyword evidence="11 13" id="KW-0472">Membrane</keyword>
<evidence type="ECO:0000256" key="1">
    <source>
        <dbReference type="ARBA" id="ARBA00004637"/>
    </source>
</evidence>
<comment type="function">
    <text evidence="13">Essential component of the PAM complex, a complex required for the translocation of transit peptide-containing proteins from the inner membrane into the mitochondrial matrix in an ATP-dependent manner.</text>
</comment>
<dbReference type="GeneID" id="80875697"/>
<keyword evidence="4" id="KW-0547">Nucleotide-binding</keyword>
<keyword evidence="3 13" id="KW-0813">Transport</keyword>
<protein>
    <recommendedName>
        <fullName evidence="12 13">Mitochondrial import inner membrane translocase subunit TIM44</fullName>
    </recommendedName>
</protein>
<feature type="region of interest" description="Disordered" evidence="14">
    <location>
        <begin position="14"/>
        <end position="37"/>
    </location>
</feature>
<evidence type="ECO:0000256" key="3">
    <source>
        <dbReference type="ARBA" id="ARBA00022448"/>
    </source>
</evidence>
<dbReference type="InterPro" id="IPR032710">
    <property type="entry name" value="NTF2-like_dom_sf"/>
</dbReference>
<dbReference type="GO" id="GO:0005524">
    <property type="term" value="F:ATP binding"/>
    <property type="evidence" value="ECO:0007669"/>
    <property type="project" value="UniProtKB-KW"/>
</dbReference>
<comment type="similarity">
    <text evidence="2 13">Belongs to the Tim44 family.</text>
</comment>
<keyword evidence="5 13" id="KW-0999">Mitochondrion inner membrane</keyword>
<evidence type="ECO:0000256" key="6">
    <source>
        <dbReference type="ARBA" id="ARBA00022840"/>
    </source>
</evidence>
<keyword evidence="17" id="KW-1185">Reference proteome</keyword>
<dbReference type="SUPFAM" id="SSF54427">
    <property type="entry name" value="NTF2-like"/>
    <property type="match status" value="1"/>
</dbReference>
<dbReference type="Gene3D" id="3.10.450.240">
    <property type="match status" value="1"/>
</dbReference>
<evidence type="ECO:0000256" key="8">
    <source>
        <dbReference type="ARBA" id="ARBA00022946"/>
    </source>
</evidence>
<dbReference type="GO" id="GO:0005743">
    <property type="term" value="C:mitochondrial inner membrane"/>
    <property type="evidence" value="ECO:0007669"/>
    <property type="project" value="UniProtKB-SubCell"/>
</dbReference>
<organism evidence="16 17">
    <name type="scientific">Schizosaccharomyces osmophilus</name>
    <dbReference type="NCBI Taxonomy" id="2545709"/>
    <lineage>
        <taxon>Eukaryota</taxon>
        <taxon>Fungi</taxon>
        <taxon>Dikarya</taxon>
        <taxon>Ascomycota</taxon>
        <taxon>Taphrinomycotina</taxon>
        <taxon>Schizosaccharomycetes</taxon>
        <taxon>Schizosaccharomycetales</taxon>
        <taxon>Schizosaccharomycetaceae</taxon>
        <taxon>Schizosaccharomyces</taxon>
    </lineage>
</organism>
<evidence type="ECO:0000256" key="11">
    <source>
        <dbReference type="ARBA" id="ARBA00023136"/>
    </source>
</evidence>
<dbReference type="PIRSF" id="PIRSF037871">
    <property type="entry name" value="TIM44"/>
    <property type="match status" value="1"/>
</dbReference>